<dbReference type="SUPFAM" id="SSF53738">
    <property type="entry name" value="Phosphoglucomutase, first 3 domains"/>
    <property type="match status" value="3"/>
</dbReference>
<comment type="cofactor">
    <cofactor evidence="1">
        <name>Mg(2+)</name>
        <dbReference type="ChEBI" id="CHEBI:18420"/>
    </cofactor>
</comment>
<evidence type="ECO:0000256" key="7">
    <source>
        <dbReference type="RuleBase" id="RU004326"/>
    </source>
</evidence>
<evidence type="ECO:0000259" key="10">
    <source>
        <dbReference type="Pfam" id="PF02879"/>
    </source>
</evidence>
<evidence type="ECO:0000256" key="3">
    <source>
        <dbReference type="ARBA" id="ARBA00022553"/>
    </source>
</evidence>
<keyword evidence="4 7" id="KW-0479">Metal-binding</keyword>
<dbReference type="InterPro" id="IPR005844">
    <property type="entry name" value="A-D-PHexomutase_a/b/a-I"/>
</dbReference>
<protein>
    <submittedName>
        <fullName evidence="12">Phosphomannomutase</fullName>
    </submittedName>
</protein>
<dbReference type="InterPro" id="IPR005845">
    <property type="entry name" value="A-D-PHexomutase_a/b/a-II"/>
</dbReference>
<dbReference type="GO" id="GO:0006166">
    <property type="term" value="P:purine ribonucleoside salvage"/>
    <property type="evidence" value="ECO:0007669"/>
    <property type="project" value="TreeGrafter"/>
</dbReference>
<evidence type="ECO:0000259" key="8">
    <source>
        <dbReference type="Pfam" id="PF00408"/>
    </source>
</evidence>
<organism evidence="12 13">
    <name type="scientific">Bowdeniella nasicola</name>
    <dbReference type="NCBI Taxonomy" id="208480"/>
    <lineage>
        <taxon>Bacteria</taxon>
        <taxon>Bacillati</taxon>
        <taxon>Actinomycetota</taxon>
        <taxon>Actinomycetes</taxon>
        <taxon>Actinomycetales</taxon>
        <taxon>Actinomycetaceae</taxon>
        <taxon>Bowdeniella</taxon>
    </lineage>
</organism>
<name>A0A1H3Z1H9_9ACTO</name>
<feature type="domain" description="Alpha-D-phosphohexomutase alpha/beta/alpha" evidence="10">
    <location>
        <begin position="217"/>
        <end position="316"/>
    </location>
</feature>
<keyword evidence="3" id="KW-0597">Phosphoprotein</keyword>
<keyword evidence="5 7" id="KW-0460">Magnesium</keyword>
<dbReference type="PROSITE" id="PS00710">
    <property type="entry name" value="PGM_PMM"/>
    <property type="match status" value="1"/>
</dbReference>
<dbReference type="InterPro" id="IPR016066">
    <property type="entry name" value="A-D-PHexomutase_CS"/>
</dbReference>
<dbReference type="SUPFAM" id="SSF55957">
    <property type="entry name" value="Phosphoglucomutase, C-terminal domain"/>
    <property type="match status" value="1"/>
</dbReference>
<evidence type="ECO:0000259" key="9">
    <source>
        <dbReference type="Pfam" id="PF02878"/>
    </source>
</evidence>
<dbReference type="OrthoDB" id="9806956at2"/>
<evidence type="ECO:0000256" key="5">
    <source>
        <dbReference type="ARBA" id="ARBA00022842"/>
    </source>
</evidence>
<dbReference type="InterPro" id="IPR036900">
    <property type="entry name" value="A-D-PHexomutase_C_sf"/>
</dbReference>
<dbReference type="GO" id="GO:0000287">
    <property type="term" value="F:magnesium ion binding"/>
    <property type="evidence" value="ECO:0007669"/>
    <property type="project" value="InterPro"/>
</dbReference>
<dbReference type="AlphaFoldDB" id="A0A1H3Z1H9"/>
<feature type="domain" description="Alpha-D-phosphohexomutase C-terminal" evidence="8">
    <location>
        <begin position="483"/>
        <end position="527"/>
    </location>
</feature>
<dbReference type="PRINTS" id="PR00509">
    <property type="entry name" value="PGMPMM"/>
</dbReference>
<keyword evidence="13" id="KW-1185">Reference proteome</keyword>
<evidence type="ECO:0000256" key="1">
    <source>
        <dbReference type="ARBA" id="ARBA00001946"/>
    </source>
</evidence>
<dbReference type="GO" id="GO:0008973">
    <property type="term" value="F:phosphopentomutase activity"/>
    <property type="evidence" value="ECO:0007669"/>
    <property type="project" value="TreeGrafter"/>
</dbReference>
<evidence type="ECO:0000256" key="2">
    <source>
        <dbReference type="ARBA" id="ARBA00010231"/>
    </source>
</evidence>
<accession>A0A1H3Z1H9</accession>
<dbReference type="EMBL" id="FNQV01000005">
    <property type="protein sequence ID" value="SEA17172.1"/>
    <property type="molecule type" value="Genomic_DNA"/>
</dbReference>
<dbReference type="InterPro" id="IPR005841">
    <property type="entry name" value="Alpha-D-phosphohexomutase_SF"/>
</dbReference>
<sequence length="563" mass="59740">MRYDEGYIQSWIEDDPDPITAKELTDMLAAAKGGDDGAAAELTDRFSGTLQFGTAGLRGALGGGPNRMNRAVVIRAAKGLCNYLKNSIGDGFVVTIGYDARHGSKQFAEDTAAIVTASGGIAHLMPRTLPTPVLAFSVRDLDADAGVMVTASHNPPQDNGYKVYLGGRMVDEAGRGAQIVEPHDAGIAAEIARIERVADIERADSGWHLIGEDLIDRYIERAISLVPKGRAGSLKVVLTAMHGVGAETCMRALNGAGFDDVHLVAEQAEPDPEFPTVNFPNPEEPGALDLSFALAKKIGADLIIANDPDADRCSAAIPLRGGGWRQLTGDEVGQLLGEQVAPLAALRGEGVLACSIVSSRMLGKIASSHGLNYVETLTGFKWISRVPGLTYGYEEALGYCCDPQYVKDKDGITASVRLCLLASDLADKGLTIEDQLDYLSARHGVHATNPLTVRVKDLSLIGEAMAKLRGGGLSELAGSPIVSVEDLSEGSKDLPPTDGMRFITEANDRVIVRPSGTEPKLKCYLESIVKVPDQDLALVAQSRDQATERVARVRADLAAFLGV</sequence>
<evidence type="ECO:0000313" key="13">
    <source>
        <dbReference type="Proteomes" id="UP000199288"/>
    </source>
</evidence>
<evidence type="ECO:0000256" key="6">
    <source>
        <dbReference type="ARBA" id="ARBA00023235"/>
    </source>
</evidence>
<dbReference type="InterPro" id="IPR005843">
    <property type="entry name" value="A-D-PHexomutase_C"/>
</dbReference>
<dbReference type="CDD" id="cd05799">
    <property type="entry name" value="PGM2"/>
    <property type="match status" value="1"/>
</dbReference>
<dbReference type="Pfam" id="PF02878">
    <property type="entry name" value="PGM_PMM_I"/>
    <property type="match status" value="1"/>
</dbReference>
<evidence type="ECO:0000259" key="11">
    <source>
        <dbReference type="Pfam" id="PF02880"/>
    </source>
</evidence>
<feature type="domain" description="Alpha-D-phosphohexomutase alpha/beta/alpha" evidence="9">
    <location>
        <begin position="51"/>
        <end position="194"/>
    </location>
</feature>
<keyword evidence="6" id="KW-0413">Isomerase</keyword>
<evidence type="ECO:0000313" key="12">
    <source>
        <dbReference type="EMBL" id="SEA17172.1"/>
    </source>
</evidence>
<dbReference type="PANTHER" id="PTHR45745:SF1">
    <property type="entry name" value="PHOSPHOGLUCOMUTASE 2B-RELATED"/>
    <property type="match status" value="1"/>
</dbReference>
<proteinExistence type="inferred from homology"/>
<dbReference type="RefSeq" id="WP_092563171.1">
    <property type="nucleotide sequence ID" value="NZ_FNQV01000005.1"/>
</dbReference>
<dbReference type="GO" id="GO:0005975">
    <property type="term" value="P:carbohydrate metabolic process"/>
    <property type="evidence" value="ECO:0007669"/>
    <property type="project" value="InterPro"/>
</dbReference>
<dbReference type="Gene3D" id="3.30.310.50">
    <property type="entry name" value="Alpha-D-phosphohexomutase, C-terminal domain"/>
    <property type="match status" value="1"/>
</dbReference>
<feature type="domain" description="Alpha-D-phosphohexomutase alpha/beta/alpha" evidence="11">
    <location>
        <begin position="329"/>
        <end position="423"/>
    </location>
</feature>
<dbReference type="Pfam" id="PF02879">
    <property type="entry name" value="PGM_PMM_II"/>
    <property type="match status" value="1"/>
</dbReference>
<dbReference type="Pfam" id="PF02880">
    <property type="entry name" value="PGM_PMM_III"/>
    <property type="match status" value="1"/>
</dbReference>
<evidence type="ECO:0000256" key="4">
    <source>
        <dbReference type="ARBA" id="ARBA00022723"/>
    </source>
</evidence>
<dbReference type="Proteomes" id="UP000199288">
    <property type="component" value="Unassembled WGS sequence"/>
</dbReference>
<reference evidence="13" key="1">
    <citation type="submission" date="2016-10" db="EMBL/GenBank/DDBJ databases">
        <authorList>
            <person name="Varghese N."/>
            <person name="Submissions S."/>
        </authorList>
    </citation>
    <scope>NUCLEOTIDE SEQUENCE [LARGE SCALE GENOMIC DNA]</scope>
    <source>
        <strain evidence="13">KPR-1</strain>
    </source>
</reference>
<dbReference type="PANTHER" id="PTHR45745">
    <property type="entry name" value="PHOSPHOMANNOMUTASE 45A"/>
    <property type="match status" value="1"/>
</dbReference>
<gene>
    <name evidence="12" type="ORF">SAMN02910418_01056</name>
</gene>
<dbReference type="InterPro" id="IPR005846">
    <property type="entry name" value="A-D-PHexomutase_a/b/a-III"/>
</dbReference>
<dbReference type="InterPro" id="IPR016055">
    <property type="entry name" value="A-D-PHexomutase_a/b/a-I/II/III"/>
</dbReference>
<comment type="similarity">
    <text evidence="2 7">Belongs to the phosphohexose mutase family.</text>
</comment>
<dbReference type="Gene3D" id="3.40.120.10">
    <property type="entry name" value="Alpha-D-Glucose-1,6-Bisphosphate, subunit A, domain 3"/>
    <property type="match status" value="3"/>
</dbReference>
<dbReference type="Pfam" id="PF00408">
    <property type="entry name" value="PGM_PMM_IV"/>
    <property type="match status" value="1"/>
</dbReference>